<comment type="caution">
    <text evidence="1">The sequence shown here is derived from an EMBL/GenBank/DDBJ whole genome shotgun (WGS) entry which is preliminary data.</text>
</comment>
<dbReference type="OrthoDB" id="9181959at2"/>
<gene>
    <name evidence="1" type="ORF">DFR40_2749</name>
</gene>
<dbReference type="AlphaFoldDB" id="A0A495VNA8"/>
<dbReference type="Proteomes" id="UP000270626">
    <property type="component" value="Unassembled WGS sequence"/>
</dbReference>
<proteinExistence type="predicted"/>
<sequence>MKAAKRRTRYPAISFPPELDAILDAEVQEQGYSNNPDGMKAFTRYLKRAVAFEQKQRYGR</sequence>
<evidence type="ECO:0000313" key="2">
    <source>
        <dbReference type="Proteomes" id="UP000270626"/>
    </source>
</evidence>
<protein>
    <submittedName>
        <fullName evidence="1">Uncharacterized protein</fullName>
    </submittedName>
</protein>
<reference evidence="1 2" key="1">
    <citation type="submission" date="2018-10" db="EMBL/GenBank/DDBJ databases">
        <title>Genomic Encyclopedia of Type Strains, Phase IV (KMG-IV): sequencing the most valuable type-strain genomes for metagenomic binning, comparative biology and taxonomic classification.</title>
        <authorList>
            <person name="Goeker M."/>
        </authorList>
    </citation>
    <scope>NUCLEOTIDE SEQUENCE [LARGE SCALE GENOMIC DNA]</scope>
    <source>
        <strain evidence="1 2">DSM 23841</strain>
    </source>
</reference>
<organism evidence="1 2">
    <name type="scientific">Azonexus fungiphilus</name>
    <dbReference type="NCBI Taxonomy" id="146940"/>
    <lineage>
        <taxon>Bacteria</taxon>
        <taxon>Pseudomonadati</taxon>
        <taxon>Pseudomonadota</taxon>
        <taxon>Betaproteobacteria</taxon>
        <taxon>Rhodocyclales</taxon>
        <taxon>Azonexaceae</taxon>
        <taxon>Azonexus</taxon>
    </lineage>
</organism>
<name>A0A495VNA8_9RHOO</name>
<accession>A0A495VNA8</accession>
<evidence type="ECO:0000313" key="1">
    <source>
        <dbReference type="EMBL" id="RKT50814.1"/>
    </source>
</evidence>
<dbReference type="RefSeq" id="WP_121459034.1">
    <property type="nucleotide sequence ID" value="NZ_JAANMQ010000007.1"/>
</dbReference>
<keyword evidence="2" id="KW-1185">Reference proteome</keyword>
<dbReference type="EMBL" id="RBXP01000017">
    <property type="protein sequence ID" value="RKT50814.1"/>
    <property type="molecule type" value="Genomic_DNA"/>
</dbReference>